<name>A0A0H2R5J9_9AGAM</name>
<organism evidence="1 2">
    <name type="scientific">Schizopora paradoxa</name>
    <dbReference type="NCBI Taxonomy" id="27342"/>
    <lineage>
        <taxon>Eukaryota</taxon>
        <taxon>Fungi</taxon>
        <taxon>Dikarya</taxon>
        <taxon>Basidiomycota</taxon>
        <taxon>Agaricomycotina</taxon>
        <taxon>Agaricomycetes</taxon>
        <taxon>Hymenochaetales</taxon>
        <taxon>Schizoporaceae</taxon>
        <taxon>Schizopora</taxon>
    </lineage>
</organism>
<dbReference type="EMBL" id="KQ086441">
    <property type="protein sequence ID" value="KLO04753.1"/>
    <property type="molecule type" value="Genomic_DNA"/>
</dbReference>
<proteinExistence type="predicted"/>
<dbReference type="AlphaFoldDB" id="A0A0H2R5J9"/>
<reference evidence="1 2" key="1">
    <citation type="submission" date="2015-04" db="EMBL/GenBank/DDBJ databases">
        <title>Complete genome sequence of Schizopora paradoxa KUC8140, a cosmopolitan wood degrader in East Asia.</title>
        <authorList>
            <consortium name="DOE Joint Genome Institute"/>
            <person name="Min B."/>
            <person name="Park H."/>
            <person name="Jang Y."/>
            <person name="Kim J.-J."/>
            <person name="Kim K.H."/>
            <person name="Pangilinan J."/>
            <person name="Lipzen A."/>
            <person name="Riley R."/>
            <person name="Grigoriev I.V."/>
            <person name="Spatafora J.W."/>
            <person name="Choi I.-G."/>
        </authorList>
    </citation>
    <scope>NUCLEOTIDE SEQUENCE [LARGE SCALE GENOMIC DNA]</scope>
    <source>
        <strain evidence="1 2">KUC8140</strain>
    </source>
</reference>
<gene>
    <name evidence="1" type="ORF">SCHPADRAFT_896786</name>
</gene>
<accession>A0A0H2R5J9</accession>
<keyword evidence="2" id="KW-1185">Reference proteome</keyword>
<evidence type="ECO:0000313" key="1">
    <source>
        <dbReference type="EMBL" id="KLO04753.1"/>
    </source>
</evidence>
<sequence length="192" mass="21318">MNFRLNDVPSQPTSEQYAPGAEDYEVVTVPPAGVEVFDMDSRTMISRANSSMMLRVLVMRAFCHGTYKIFDLANPQQVNNTSLKAVAHTCGLGRSRSDLEDMFLEVNRMNIQEIKLQNGLRGVGVDMTVYFAAKKKSYAQDLYLVLDTSWVAESTNTEGAVQDIVKVGLTPATFPTIWSFIANNTTKFCVGK</sequence>
<protein>
    <submittedName>
        <fullName evidence="1">Uncharacterized protein</fullName>
    </submittedName>
</protein>
<dbReference type="Proteomes" id="UP000053477">
    <property type="component" value="Unassembled WGS sequence"/>
</dbReference>
<evidence type="ECO:0000313" key="2">
    <source>
        <dbReference type="Proteomes" id="UP000053477"/>
    </source>
</evidence>
<dbReference type="InParanoid" id="A0A0H2R5J9"/>